<proteinExistence type="inferred from homology"/>
<dbReference type="EMBL" id="BAAAPC010000028">
    <property type="protein sequence ID" value="GAA2014656.1"/>
    <property type="molecule type" value="Genomic_DNA"/>
</dbReference>
<dbReference type="InterPro" id="IPR005101">
    <property type="entry name" value="Cryptochr/Photolyase_FAD-bd"/>
</dbReference>
<evidence type="ECO:0000256" key="5">
    <source>
        <dbReference type="RuleBase" id="RU004182"/>
    </source>
</evidence>
<evidence type="ECO:0000256" key="1">
    <source>
        <dbReference type="ARBA" id="ARBA00001974"/>
    </source>
</evidence>
<dbReference type="InterPro" id="IPR014729">
    <property type="entry name" value="Rossmann-like_a/b/a_fold"/>
</dbReference>
<comment type="cofactor">
    <cofactor evidence="1">
        <name>FAD</name>
        <dbReference type="ChEBI" id="CHEBI:57692"/>
    </cofactor>
</comment>
<keyword evidence="3 5" id="KW-0274">FAD</keyword>
<evidence type="ECO:0000313" key="7">
    <source>
        <dbReference type="EMBL" id="GAA2014656.1"/>
    </source>
</evidence>
<organism evidence="7 8">
    <name type="scientific">Nocardiopsis rhodophaea</name>
    <dbReference type="NCBI Taxonomy" id="280238"/>
    <lineage>
        <taxon>Bacteria</taxon>
        <taxon>Bacillati</taxon>
        <taxon>Actinomycetota</taxon>
        <taxon>Actinomycetes</taxon>
        <taxon>Streptosporangiales</taxon>
        <taxon>Nocardiopsidaceae</taxon>
        <taxon>Nocardiopsis</taxon>
    </lineage>
</organism>
<dbReference type="InterPro" id="IPR006050">
    <property type="entry name" value="DNA_photolyase_N"/>
</dbReference>
<evidence type="ECO:0000256" key="3">
    <source>
        <dbReference type="ARBA" id="ARBA00022827"/>
    </source>
</evidence>
<dbReference type="Gene3D" id="1.25.40.80">
    <property type="match status" value="1"/>
</dbReference>
<dbReference type="InterPro" id="IPR036155">
    <property type="entry name" value="Crypto/Photolyase_N_sf"/>
</dbReference>
<dbReference type="Gene3D" id="3.40.50.620">
    <property type="entry name" value="HUPs"/>
    <property type="match status" value="1"/>
</dbReference>
<evidence type="ECO:0000256" key="4">
    <source>
        <dbReference type="ARBA" id="ARBA00022991"/>
    </source>
</evidence>
<reference evidence="8" key="1">
    <citation type="journal article" date="2019" name="Int. J. Syst. Evol. Microbiol.">
        <title>The Global Catalogue of Microorganisms (GCM) 10K type strain sequencing project: providing services to taxonomists for standard genome sequencing and annotation.</title>
        <authorList>
            <consortium name="The Broad Institute Genomics Platform"/>
            <consortium name="The Broad Institute Genome Sequencing Center for Infectious Disease"/>
            <person name="Wu L."/>
            <person name="Ma J."/>
        </authorList>
    </citation>
    <scope>NUCLEOTIDE SEQUENCE [LARGE SCALE GENOMIC DNA]</scope>
    <source>
        <strain evidence="8">JCM 15313</strain>
    </source>
</reference>
<keyword evidence="2 5" id="KW-0285">Flavoprotein</keyword>
<dbReference type="SUPFAM" id="SSF48173">
    <property type="entry name" value="Cryptochrome/photolyase FAD-binding domain"/>
    <property type="match status" value="1"/>
</dbReference>
<accession>A0ABN2TMW7</accession>
<dbReference type="Gene3D" id="1.10.579.10">
    <property type="entry name" value="DNA Cyclobutane Dipyrimidine Photolyase, subunit A, domain 3"/>
    <property type="match status" value="1"/>
</dbReference>
<keyword evidence="4 5" id="KW-0157">Chromophore</keyword>
<dbReference type="Pfam" id="PF03441">
    <property type="entry name" value="FAD_binding_7"/>
    <property type="match status" value="1"/>
</dbReference>
<evidence type="ECO:0000313" key="8">
    <source>
        <dbReference type="Proteomes" id="UP001501585"/>
    </source>
</evidence>
<dbReference type="Proteomes" id="UP001501585">
    <property type="component" value="Unassembled WGS sequence"/>
</dbReference>
<dbReference type="Pfam" id="PF00875">
    <property type="entry name" value="DNA_photolyase"/>
    <property type="match status" value="1"/>
</dbReference>
<keyword evidence="8" id="KW-1185">Reference proteome</keyword>
<dbReference type="InterPro" id="IPR036134">
    <property type="entry name" value="Crypto/Photolyase_FAD-like_sf"/>
</dbReference>
<dbReference type="SUPFAM" id="SSF52425">
    <property type="entry name" value="Cryptochrome/photolyase, N-terminal domain"/>
    <property type="match status" value="1"/>
</dbReference>
<feature type="domain" description="Photolyase/cryptochrome alpha/beta" evidence="6">
    <location>
        <begin position="14"/>
        <end position="141"/>
    </location>
</feature>
<dbReference type="InterPro" id="IPR002081">
    <property type="entry name" value="Cryptochrome/DNA_photolyase_1"/>
</dbReference>
<evidence type="ECO:0000259" key="6">
    <source>
        <dbReference type="PROSITE" id="PS51645"/>
    </source>
</evidence>
<dbReference type="PANTHER" id="PTHR11455:SF9">
    <property type="entry name" value="CRYPTOCHROME CIRCADIAN CLOCK 5 ISOFORM X1"/>
    <property type="match status" value="1"/>
</dbReference>
<dbReference type="PROSITE" id="PS51645">
    <property type="entry name" value="PHR_CRY_ALPHA_BETA"/>
    <property type="match status" value="1"/>
</dbReference>
<protein>
    <submittedName>
        <fullName evidence="7">Deoxyribodipyrimidine photo-lyase</fullName>
    </submittedName>
</protein>
<dbReference type="PANTHER" id="PTHR11455">
    <property type="entry name" value="CRYPTOCHROME"/>
    <property type="match status" value="1"/>
</dbReference>
<comment type="caution">
    <text evidence="7">The sequence shown here is derived from an EMBL/GenBank/DDBJ whole genome shotgun (WGS) entry which is preliminary data.</text>
</comment>
<dbReference type="InterPro" id="IPR018394">
    <property type="entry name" value="DNA_photolyase_1_CS_C"/>
</dbReference>
<name>A0ABN2TMW7_9ACTN</name>
<sequence>MSIFRGCRGGGRMRPTIVLFTRDLRVRDHPALAAAVDRDAPVVPLFVVDPAITARAARNRIAYLREALADLRCALRAAGGGLVLRRGDTVREALRVAQETGAGRIHLSADVSAFAAARSARLHREAAAMGVEVAEFPGVTVVPPGDLVPAGGDHYKVFTPYWRAWESHSWRGMVAEPRHLSLPAGIDEGISPDEVFGDAGVGGLSALRQRGGEQEARRRLGAWLSDGCACYERLHDDLAAAATSRLSADLRFGCLSPVETARAARDHPAGRSWVRQLAWRDFHHQVTAAFPDIAVRDYRPRDVQWHTDEDALEAWRDGQTGVPIVDAGMRQLLSEGFMHNRARMITAAFLTRHLRLHWRHGVAHFHALLTDGDIADNCGNWQWVAGTGNDTRPNRRFNLLRQSRRFDPEGAYIRRHVAELADLSGADIHAPWRARTPPADYPKPLTDLGE</sequence>
<comment type="similarity">
    <text evidence="5">Belongs to the DNA photolyase family.</text>
</comment>
<evidence type="ECO:0000256" key="2">
    <source>
        <dbReference type="ARBA" id="ARBA00022630"/>
    </source>
</evidence>
<dbReference type="PROSITE" id="PS00394">
    <property type="entry name" value="DNA_PHOTOLYASES_1_1"/>
    <property type="match status" value="1"/>
</dbReference>
<dbReference type="PRINTS" id="PR00147">
    <property type="entry name" value="DNAPHOTLYASE"/>
</dbReference>
<gene>
    <name evidence="7" type="ORF">GCM10009799_48670</name>
</gene>